<accession>A0ABU6QHV1</accession>
<dbReference type="EMBL" id="JASCZI010000383">
    <property type="protein sequence ID" value="MED6111475.1"/>
    <property type="molecule type" value="Genomic_DNA"/>
</dbReference>
<dbReference type="SMART" id="SM00054">
    <property type="entry name" value="EFh"/>
    <property type="match status" value="4"/>
</dbReference>
<comment type="caution">
    <text evidence="3">The sequence shown here is derived from an EMBL/GenBank/DDBJ whole genome shotgun (WGS) entry which is preliminary data.</text>
</comment>
<dbReference type="Gene3D" id="1.10.238.10">
    <property type="entry name" value="EF-hand"/>
    <property type="match status" value="2"/>
</dbReference>
<dbReference type="SUPFAM" id="SSF47473">
    <property type="entry name" value="EF-hand"/>
    <property type="match status" value="1"/>
</dbReference>
<protein>
    <recommendedName>
        <fullName evidence="2">EF-hand domain-containing protein</fullName>
    </recommendedName>
</protein>
<evidence type="ECO:0000313" key="3">
    <source>
        <dbReference type="EMBL" id="MED6111475.1"/>
    </source>
</evidence>
<name>A0ABU6QHV1_9FABA</name>
<dbReference type="CDD" id="cd00051">
    <property type="entry name" value="EFh"/>
    <property type="match status" value="2"/>
</dbReference>
<feature type="domain" description="EF-hand" evidence="2">
    <location>
        <begin position="20"/>
        <end position="55"/>
    </location>
</feature>
<feature type="domain" description="EF-hand" evidence="2">
    <location>
        <begin position="197"/>
        <end position="232"/>
    </location>
</feature>
<dbReference type="InterPro" id="IPR018247">
    <property type="entry name" value="EF_Hand_1_Ca_BS"/>
</dbReference>
<dbReference type="Pfam" id="PF13499">
    <property type="entry name" value="EF-hand_7"/>
    <property type="match status" value="2"/>
</dbReference>
<dbReference type="PROSITE" id="PS50222">
    <property type="entry name" value="EF_HAND_2"/>
    <property type="match status" value="4"/>
</dbReference>
<dbReference type="InterPro" id="IPR002048">
    <property type="entry name" value="EF_hand_dom"/>
</dbReference>
<gene>
    <name evidence="3" type="ORF">PIB30_052597</name>
</gene>
<evidence type="ECO:0000256" key="1">
    <source>
        <dbReference type="ARBA" id="ARBA00022837"/>
    </source>
</evidence>
<evidence type="ECO:0000313" key="4">
    <source>
        <dbReference type="Proteomes" id="UP001341840"/>
    </source>
</evidence>
<dbReference type="Proteomes" id="UP001341840">
    <property type="component" value="Unassembled WGS sequence"/>
</dbReference>
<feature type="non-terminal residue" evidence="3">
    <location>
        <position position="1"/>
    </location>
</feature>
<keyword evidence="4" id="KW-1185">Reference proteome</keyword>
<feature type="domain" description="EF-hand" evidence="2">
    <location>
        <begin position="60"/>
        <end position="95"/>
    </location>
</feature>
<dbReference type="PROSITE" id="PS00018">
    <property type="entry name" value="EF_HAND_1"/>
    <property type="match status" value="3"/>
</dbReference>
<feature type="domain" description="EF-hand" evidence="2">
    <location>
        <begin position="157"/>
        <end position="192"/>
    </location>
</feature>
<dbReference type="PANTHER" id="PTHR23064">
    <property type="entry name" value="TROPONIN"/>
    <property type="match status" value="1"/>
</dbReference>
<keyword evidence="1" id="KW-0106">Calcium</keyword>
<evidence type="ECO:0000259" key="2">
    <source>
        <dbReference type="PROSITE" id="PS50222"/>
    </source>
</evidence>
<dbReference type="InterPro" id="IPR011992">
    <property type="entry name" value="EF-hand-dom_pair"/>
</dbReference>
<dbReference type="InterPro" id="IPR052591">
    <property type="entry name" value="CML21-like"/>
</dbReference>
<proteinExistence type="predicted"/>
<organism evidence="3 4">
    <name type="scientific">Stylosanthes scabra</name>
    <dbReference type="NCBI Taxonomy" id="79078"/>
    <lineage>
        <taxon>Eukaryota</taxon>
        <taxon>Viridiplantae</taxon>
        <taxon>Streptophyta</taxon>
        <taxon>Embryophyta</taxon>
        <taxon>Tracheophyta</taxon>
        <taxon>Spermatophyta</taxon>
        <taxon>Magnoliopsida</taxon>
        <taxon>eudicotyledons</taxon>
        <taxon>Gunneridae</taxon>
        <taxon>Pentapetalae</taxon>
        <taxon>rosids</taxon>
        <taxon>fabids</taxon>
        <taxon>Fabales</taxon>
        <taxon>Fabaceae</taxon>
        <taxon>Papilionoideae</taxon>
        <taxon>50 kb inversion clade</taxon>
        <taxon>dalbergioids sensu lato</taxon>
        <taxon>Dalbergieae</taxon>
        <taxon>Pterocarpus clade</taxon>
        <taxon>Stylosanthes</taxon>
    </lineage>
</organism>
<sequence length="272" mass="31580">ILQHVQTNTLQRILTKNGTPNVSAIRRLYKELDKDGSSGISASELRELLLRNRVTETSIDEEKEIEDVLRIFDRNHDQKITKDEFVTGFVKWLHQTKHALNKQYFSRKSLKEIYQVFEPWVENKRKEKEGKKMLISEILRHVQSDMVESLLTNDGKPDETAIRRLFEKIDRNKDNCISESELKELMMNITFVKASMEVEEAVALVIDELDRDKDHTIDEEEFVAGFQKWLNSTTSSTSNPASLSSSESQGDIYKTWEEADMVVEESQNYSSN</sequence>
<reference evidence="3 4" key="1">
    <citation type="journal article" date="2023" name="Plants (Basel)">
        <title>Bridging the Gap: Combining Genomics and Transcriptomics Approaches to Understand Stylosanthes scabra, an Orphan Legume from the Brazilian Caatinga.</title>
        <authorList>
            <person name="Ferreira-Neto J.R.C."/>
            <person name="da Silva M.D."/>
            <person name="Binneck E."/>
            <person name="de Melo N.F."/>
            <person name="da Silva R.H."/>
            <person name="de Melo A.L.T.M."/>
            <person name="Pandolfi V."/>
            <person name="Bustamante F.O."/>
            <person name="Brasileiro-Vidal A.C."/>
            <person name="Benko-Iseppon A.M."/>
        </authorList>
    </citation>
    <scope>NUCLEOTIDE SEQUENCE [LARGE SCALE GENOMIC DNA]</scope>
    <source>
        <tissue evidence="3">Leaves</tissue>
    </source>
</reference>